<feature type="compositionally biased region" description="Pro residues" evidence="1">
    <location>
        <begin position="24"/>
        <end position="36"/>
    </location>
</feature>
<reference evidence="2" key="1">
    <citation type="journal article" date="2015" name="Front. Microbiol.">
        <title>Combining genomic sequencing methods to explore viral diversity and reveal potential virus-host interactions.</title>
        <authorList>
            <person name="Chow C.E."/>
            <person name="Winget D.M."/>
            <person name="White R.A.III."/>
            <person name="Hallam S.J."/>
            <person name="Suttle C.A."/>
        </authorList>
    </citation>
    <scope>NUCLEOTIDE SEQUENCE</scope>
    <source>
        <strain evidence="2">Oxic1_6</strain>
    </source>
</reference>
<evidence type="ECO:0000313" key="2">
    <source>
        <dbReference type="EMBL" id="AKH48186.1"/>
    </source>
</evidence>
<dbReference type="EMBL" id="KR029601">
    <property type="protein sequence ID" value="AKH48186.1"/>
    <property type="molecule type" value="Genomic_DNA"/>
</dbReference>
<accession>A0A0F7LAL4</accession>
<name>A0A0F7LAL4_9VIRU</name>
<organism evidence="2">
    <name type="scientific">uncultured marine virus</name>
    <dbReference type="NCBI Taxonomy" id="186617"/>
    <lineage>
        <taxon>Viruses</taxon>
        <taxon>environmental samples</taxon>
    </lineage>
</organism>
<feature type="region of interest" description="Disordered" evidence="1">
    <location>
        <begin position="15"/>
        <end position="48"/>
    </location>
</feature>
<proteinExistence type="predicted"/>
<reference evidence="2" key="2">
    <citation type="submission" date="2015-03" db="EMBL/GenBank/DDBJ databases">
        <authorList>
            <person name="Chow C.-E.T."/>
            <person name="Winget D.M."/>
            <person name="White R.A.III."/>
            <person name="Hallam S.J."/>
            <person name="Suttle C.A."/>
        </authorList>
    </citation>
    <scope>NUCLEOTIDE SEQUENCE</scope>
    <source>
        <strain evidence="2">Oxic1_6</strain>
    </source>
</reference>
<protein>
    <submittedName>
        <fullName evidence="2">Uncharacterized protein</fullName>
    </submittedName>
</protein>
<evidence type="ECO:0000256" key="1">
    <source>
        <dbReference type="SAM" id="MobiDB-lite"/>
    </source>
</evidence>
<sequence length="74" mass="7705">MGRLRIASPSRGLFPKWSVVKPRTPGPCQRPSPRAPPGVGCSSRPRSLSDTASCSLLTSRGSCLLRCPPSGATG</sequence>